<dbReference type="GO" id="GO:0016757">
    <property type="term" value="F:glycosyltransferase activity"/>
    <property type="evidence" value="ECO:0007669"/>
    <property type="project" value="UniProtKB-KW"/>
</dbReference>
<organism evidence="5">
    <name type="scientific">Sphingomonas psychrotolerans</name>
    <dbReference type="NCBI Taxonomy" id="1327635"/>
    <lineage>
        <taxon>Bacteria</taxon>
        <taxon>Pseudomonadati</taxon>
        <taxon>Pseudomonadota</taxon>
        <taxon>Alphaproteobacteria</taxon>
        <taxon>Sphingomonadales</taxon>
        <taxon>Sphingomonadaceae</taxon>
        <taxon>Sphingomonas</taxon>
    </lineage>
</organism>
<dbReference type="InterPro" id="IPR029044">
    <property type="entry name" value="Nucleotide-diphossugar_trans"/>
</dbReference>
<comment type="caution">
    <text evidence="5">The sequence shown here is derived from an EMBL/GenBank/DDBJ whole genome shotgun (WGS) entry which is preliminary data.</text>
</comment>
<evidence type="ECO:0000313" key="5">
    <source>
        <dbReference type="EMBL" id="MDT8759817.1"/>
    </source>
</evidence>
<keyword evidence="2 5" id="KW-0328">Glycosyltransferase</keyword>
<feature type="domain" description="Glycosyltransferase 2-like" evidence="4">
    <location>
        <begin position="6"/>
        <end position="144"/>
    </location>
</feature>
<evidence type="ECO:0000256" key="2">
    <source>
        <dbReference type="ARBA" id="ARBA00022676"/>
    </source>
</evidence>
<sequence length="316" mass="34462">MPATVIAVPTFRRPKQLRHLIEAVAKLDGLDDTVLLVADNDAEGEGAAVATAMAERFRIPMEVIRVPEPGLCHARNAIVAHALTVPGMQRLAMIDDDEWPEPQWLAALVKVQQRTGAAVVGGPVTPVFPEGAPDWAEQTLVFRPEQRPEGPAEMLYASNNLLVTRAALEMVGAPWFDPAFNRSGGEDLDFLTRLKALGAAFAWAPEARVFEWVGAERARKAWVLRRMWRIGVTDTKVARKSASPATLALRSLALLGLRTAALPTLAWRHNRRLDIAGQWVKAVARLYALAGGSEALYAAPVNTRPSPPKGERVTQT</sequence>
<gene>
    <name evidence="5" type="ORF">MZO42_14030</name>
</gene>
<accession>A0ABU3N5Q2</accession>
<proteinExistence type="inferred from homology"/>
<dbReference type="InterPro" id="IPR001173">
    <property type="entry name" value="Glyco_trans_2-like"/>
</dbReference>
<evidence type="ECO:0000259" key="4">
    <source>
        <dbReference type="Pfam" id="PF00535"/>
    </source>
</evidence>
<keyword evidence="3 5" id="KW-0808">Transferase</keyword>
<dbReference type="PANTHER" id="PTHR43179:SF12">
    <property type="entry name" value="GALACTOFURANOSYLTRANSFERASE GLFT2"/>
    <property type="match status" value="1"/>
</dbReference>
<reference evidence="5" key="1">
    <citation type="submission" date="2022-04" db="EMBL/GenBank/DDBJ databases">
        <title>Tomato heritable bacteria conferring resistance against bacterial wilt.</title>
        <authorList>
            <person name="Yin J."/>
        </authorList>
    </citation>
    <scope>NUCLEOTIDE SEQUENCE</scope>
    <source>
        <strain evidence="5">Cra20</strain>
    </source>
</reference>
<dbReference type="CDD" id="cd00761">
    <property type="entry name" value="Glyco_tranf_GTA_type"/>
    <property type="match status" value="1"/>
</dbReference>
<dbReference type="PANTHER" id="PTHR43179">
    <property type="entry name" value="RHAMNOSYLTRANSFERASE WBBL"/>
    <property type="match status" value="1"/>
</dbReference>
<dbReference type="EC" id="2.4.-.-" evidence="5"/>
<dbReference type="SUPFAM" id="SSF53448">
    <property type="entry name" value="Nucleotide-diphospho-sugar transferases"/>
    <property type="match status" value="1"/>
</dbReference>
<dbReference type="Gene3D" id="3.90.550.10">
    <property type="entry name" value="Spore Coat Polysaccharide Biosynthesis Protein SpsA, Chain A"/>
    <property type="match status" value="1"/>
</dbReference>
<protein>
    <submittedName>
        <fullName evidence="5">Glycosyltransferase</fullName>
        <ecNumber evidence="5">2.4.-.-</ecNumber>
    </submittedName>
</protein>
<evidence type="ECO:0000256" key="1">
    <source>
        <dbReference type="ARBA" id="ARBA00006739"/>
    </source>
</evidence>
<evidence type="ECO:0000256" key="3">
    <source>
        <dbReference type="ARBA" id="ARBA00022679"/>
    </source>
</evidence>
<comment type="similarity">
    <text evidence="1">Belongs to the glycosyltransferase 2 family.</text>
</comment>
<name>A0ABU3N5Q2_9SPHN</name>
<dbReference type="Pfam" id="PF00535">
    <property type="entry name" value="Glycos_transf_2"/>
    <property type="match status" value="1"/>
</dbReference>
<dbReference type="EMBL" id="JALMLT010000003">
    <property type="protein sequence ID" value="MDT8759817.1"/>
    <property type="molecule type" value="Genomic_DNA"/>
</dbReference>